<dbReference type="STRING" id="1612308.SAMN05444581_106190"/>
<protein>
    <submittedName>
        <fullName evidence="1">Uncharacterized protein</fullName>
    </submittedName>
</protein>
<proteinExistence type="predicted"/>
<accession>A0A1I3YU38</accession>
<dbReference type="Proteomes" id="UP000198755">
    <property type="component" value="Unassembled WGS sequence"/>
</dbReference>
<dbReference type="OrthoDB" id="9928743at2"/>
<evidence type="ECO:0000313" key="2">
    <source>
        <dbReference type="Proteomes" id="UP000198755"/>
    </source>
</evidence>
<sequence>MTAAFARLSECLQETTGAPFTVELKFADSLSACGLSERPTVILASLLGEIENGDSLDVIRRRWTEAFSAIARRGFHICFVCTIFRHVAGADANAVYATRERIRRLNLFSADLSQETGVNVIDLDRSFSHLGARALATDFQLAGPHASAAFADAIASALLTIGLDDIVPFEILERALVAHSERKAQPSASQISMSADLLGYDAIQKDKRRQTFSRVPVALTPTTVGQLLSDLRRRRISWTLASQIILRKVRRLRGRRA</sequence>
<organism evidence="1 2">
    <name type="scientific">Methylocapsa palsarum</name>
    <dbReference type="NCBI Taxonomy" id="1612308"/>
    <lineage>
        <taxon>Bacteria</taxon>
        <taxon>Pseudomonadati</taxon>
        <taxon>Pseudomonadota</taxon>
        <taxon>Alphaproteobacteria</taxon>
        <taxon>Hyphomicrobiales</taxon>
        <taxon>Beijerinckiaceae</taxon>
        <taxon>Methylocapsa</taxon>
    </lineage>
</organism>
<gene>
    <name evidence="1" type="ORF">SAMN05444581_106190</name>
</gene>
<keyword evidence="2" id="KW-1185">Reference proteome</keyword>
<reference evidence="1 2" key="1">
    <citation type="submission" date="2016-10" db="EMBL/GenBank/DDBJ databases">
        <authorList>
            <person name="de Groot N.N."/>
        </authorList>
    </citation>
    <scope>NUCLEOTIDE SEQUENCE [LARGE SCALE GENOMIC DNA]</scope>
    <source>
        <strain evidence="1 2">NE2</strain>
    </source>
</reference>
<dbReference type="AlphaFoldDB" id="A0A1I3YU38"/>
<dbReference type="EMBL" id="FOSN01000006">
    <property type="protein sequence ID" value="SFK35323.1"/>
    <property type="molecule type" value="Genomic_DNA"/>
</dbReference>
<dbReference type="RefSeq" id="WP_139223570.1">
    <property type="nucleotide sequence ID" value="NZ_FOSN01000006.1"/>
</dbReference>
<name>A0A1I3YU38_9HYPH</name>
<evidence type="ECO:0000313" key="1">
    <source>
        <dbReference type="EMBL" id="SFK35323.1"/>
    </source>
</evidence>